<dbReference type="PANTHER" id="PTHR45527:SF1">
    <property type="entry name" value="FATTY ACID SYNTHASE"/>
    <property type="match status" value="1"/>
</dbReference>
<evidence type="ECO:0000259" key="1">
    <source>
        <dbReference type="Pfam" id="PF00668"/>
    </source>
</evidence>
<dbReference type="PANTHER" id="PTHR45527">
    <property type="entry name" value="NONRIBOSOMAL PEPTIDE SYNTHETASE"/>
    <property type="match status" value="1"/>
</dbReference>
<organism evidence="2 3">
    <name type="scientific">Gonapodya prolifera (strain JEL478)</name>
    <name type="common">Monoblepharis prolifera</name>
    <dbReference type="NCBI Taxonomy" id="1344416"/>
    <lineage>
        <taxon>Eukaryota</taxon>
        <taxon>Fungi</taxon>
        <taxon>Fungi incertae sedis</taxon>
        <taxon>Chytridiomycota</taxon>
        <taxon>Chytridiomycota incertae sedis</taxon>
        <taxon>Monoblepharidomycetes</taxon>
        <taxon>Monoblepharidales</taxon>
        <taxon>Gonapodyaceae</taxon>
        <taxon>Gonapodya</taxon>
    </lineage>
</organism>
<evidence type="ECO:0000313" key="2">
    <source>
        <dbReference type="EMBL" id="KXS10272.1"/>
    </source>
</evidence>
<keyword evidence="3" id="KW-1185">Reference proteome</keyword>
<proteinExistence type="predicted"/>
<dbReference type="EMBL" id="KQ965831">
    <property type="protein sequence ID" value="KXS10272.1"/>
    <property type="molecule type" value="Genomic_DNA"/>
</dbReference>
<dbReference type="STRING" id="1344416.A0A139A0K8"/>
<dbReference type="AlphaFoldDB" id="A0A139A0K8"/>
<dbReference type="OrthoDB" id="10415786at2759"/>
<keyword evidence="2" id="KW-0012">Acyltransferase</keyword>
<dbReference type="InterPro" id="IPR001242">
    <property type="entry name" value="Condensation_dom"/>
</dbReference>
<dbReference type="GO" id="GO:0044550">
    <property type="term" value="P:secondary metabolite biosynthetic process"/>
    <property type="evidence" value="ECO:0007669"/>
    <property type="project" value="TreeGrafter"/>
</dbReference>
<dbReference type="GO" id="GO:0031177">
    <property type="term" value="F:phosphopantetheine binding"/>
    <property type="evidence" value="ECO:0007669"/>
    <property type="project" value="TreeGrafter"/>
</dbReference>
<keyword evidence="2" id="KW-0808">Transferase</keyword>
<dbReference type="GO" id="GO:0005737">
    <property type="term" value="C:cytoplasm"/>
    <property type="evidence" value="ECO:0007669"/>
    <property type="project" value="TreeGrafter"/>
</dbReference>
<dbReference type="SUPFAM" id="SSF52777">
    <property type="entry name" value="CoA-dependent acyltransferases"/>
    <property type="match status" value="2"/>
</dbReference>
<evidence type="ECO:0000313" key="3">
    <source>
        <dbReference type="Proteomes" id="UP000070544"/>
    </source>
</evidence>
<dbReference type="Gene3D" id="3.30.559.30">
    <property type="entry name" value="Nonribosomal peptide synthetase, condensation domain"/>
    <property type="match status" value="1"/>
</dbReference>
<reference evidence="2 3" key="1">
    <citation type="journal article" date="2015" name="Genome Biol. Evol.">
        <title>Phylogenomic analyses indicate that early fungi evolved digesting cell walls of algal ancestors of land plants.</title>
        <authorList>
            <person name="Chang Y."/>
            <person name="Wang S."/>
            <person name="Sekimoto S."/>
            <person name="Aerts A.L."/>
            <person name="Choi C."/>
            <person name="Clum A."/>
            <person name="LaButti K.M."/>
            <person name="Lindquist E.A."/>
            <person name="Yee Ngan C."/>
            <person name="Ohm R.A."/>
            <person name="Salamov A.A."/>
            <person name="Grigoriev I.V."/>
            <person name="Spatafora J.W."/>
            <person name="Berbee M.L."/>
        </authorList>
    </citation>
    <scope>NUCLEOTIDE SEQUENCE [LARGE SCALE GENOMIC DNA]</scope>
    <source>
        <strain evidence="2 3">JEL478</strain>
    </source>
</reference>
<dbReference type="Proteomes" id="UP000070544">
    <property type="component" value="Unassembled WGS sequence"/>
</dbReference>
<name>A0A139A0K8_GONPJ</name>
<accession>A0A139A0K8</accession>
<dbReference type="Gene3D" id="3.30.559.10">
    <property type="entry name" value="Chloramphenicol acetyltransferase-like domain"/>
    <property type="match status" value="1"/>
</dbReference>
<dbReference type="InterPro" id="IPR023213">
    <property type="entry name" value="CAT-like_dom_sf"/>
</dbReference>
<sequence length="443" mass="47963">MSSADSSSSSPFRGPVLFNELHLLKDGAVDGYSHSVVFVHEIRGNLNVDVFADAFKKIGQRHDAFRTAFVQDAAGNWERIVQPASASTFHLERKDLRHMGESDAEKSARQFAEDTFKVPFDRSTPPLVVPTLIDISDTRWWLVYKGDHVVMDGHSFAIALGEVAALYAAGVKGTDTAAVDLPQAAQPRDIAPKVAALLDAERAKHHQALLSPYPADGFRLLPDASLLHSDHTNPAGTRVVFPLGFTASLSTLTKTLSLSPSAPYLVALALGLRAATARSDVGFQMIRSGRRSDAAKRVVGCLAWGDACSLTLEDTDTYRTALTKAHEFLNDRAAWRMLYIPCINPAGSRVALNINRFDTALALDPAGGVTVVPRVDVTTEVLMWTSHDILMQVFPMPGMTIGVARYRTSMLEPATIAKVTQAMAQAVQGMCGDVEGRIPEVAK</sequence>
<dbReference type="GO" id="GO:0043041">
    <property type="term" value="P:amino acid activation for nonribosomal peptide biosynthetic process"/>
    <property type="evidence" value="ECO:0007669"/>
    <property type="project" value="TreeGrafter"/>
</dbReference>
<protein>
    <submittedName>
        <fullName evidence="2">CoA-dependent acyltransferase</fullName>
    </submittedName>
</protein>
<feature type="domain" description="Condensation" evidence="1">
    <location>
        <begin position="35"/>
        <end position="301"/>
    </location>
</feature>
<dbReference type="GO" id="GO:0016746">
    <property type="term" value="F:acyltransferase activity"/>
    <property type="evidence" value="ECO:0007669"/>
    <property type="project" value="UniProtKB-KW"/>
</dbReference>
<dbReference type="Pfam" id="PF00668">
    <property type="entry name" value="Condensation"/>
    <property type="match status" value="1"/>
</dbReference>
<gene>
    <name evidence="2" type="ORF">M427DRAFT_62566</name>
</gene>